<gene>
    <name evidence="2" type="ORF">EKK97_10220</name>
</gene>
<organism evidence="2 3">
    <name type="scientific">Billgrantia tianxiuensis</name>
    <dbReference type="NCBI Taxonomy" id="2497861"/>
    <lineage>
        <taxon>Bacteria</taxon>
        <taxon>Pseudomonadati</taxon>
        <taxon>Pseudomonadota</taxon>
        <taxon>Gammaproteobacteria</taxon>
        <taxon>Oceanospirillales</taxon>
        <taxon>Halomonadaceae</taxon>
        <taxon>Billgrantia</taxon>
    </lineage>
</organism>
<dbReference type="Proteomes" id="UP000464013">
    <property type="component" value="Chromosome"/>
</dbReference>
<evidence type="ECO:0000256" key="1">
    <source>
        <dbReference type="SAM" id="MobiDB-lite"/>
    </source>
</evidence>
<name>A0A6I6SGX1_9GAMM</name>
<feature type="compositionally biased region" description="Polar residues" evidence="1">
    <location>
        <begin position="1"/>
        <end position="11"/>
    </location>
</feature>
<keyword evidence="3" id="KW-1185">Reference proteome</keyword>
<sequence>MNIMNDPSSLPTLPAETVLPPEQDNALSMSDYALRREEPKGHRLGGWCVDIRRYTHRINRLFKDQVYGSADAAEAMARAYRDAITAAFPPTINREKATQIRKNNKSGISGVYRTDTGAAGEWRVYLCTQGRMKRRRFSVRKYGEEGAKAEALALREKWLAELPAKFLTFHDYADTVSRQLHPELLDEVPDVLPHAPPLSDEEIKAKLAEINARFDALRPPKLKVRVRRYGPESDSYAVYVSDLGYPARRKLTTAYQGKQSLEAMLTKARKKITTRIDQLYSPAVTEWFMHEYGNALLDPARFDPDEGFIISVWVPPELVKHPSPGES</sequence>
<dbReference type="Gene3D" id="1.20.5.2050">
    <property type="match status" value="1"/>
</dbReference>
<feature type="region of interest" description="Disordered" evidence="1">
    <location>
        <begin position="1"/>
        <end position="22"/>
    </location>
</feature>
<proteinExistence type="predicted"/>
<dbReference type="KEGG" id="htx:EKK97_10220"/>
<evidence type="ECO:0000313" key="3">
    <source>
        <dbReference type="Proteomes" id="UP000464013"/>
    </source>
</evidence>
<protein>
    <submittedName>
        <fullName evidence="2">AP2 domain-containing protein</fullName>
    </submittedName>
</protein>
<dbReference type="EMBL" id="CP035042">
    <property type="protein sequence ID" value="QHC49908.1"/>
    <property type="molecule type" value="Genomic_DNA"/>
</dbReference>
<reference evidence="2 3" key="1">
    <citation type="submission" date="2019-01" db="EMBL/GenBank/DDBJ databases">
        <title>Complete genome of a denitifying bacterium Halomons sp. BC-M4-5.</title>
        <authorList>
            <person name="Wang L."/>
            <person name="Shao Z."/>
        </authorList>
    </citation>
    <scope>NUCLEOTIDE SEQUENCE [LARGE SCALE GENOMIC DNA]</scope>
    <source>
        <strain evidence="2 3">BC-M4-5</strain>
    </source>
</reference>
<evidence type="ECO:0000313" key="2">
    <source>
        <dbReference type="EMBL" id="QHC49908.1"/>
    </source>
</evidence>
<accession>A0A6I6SGX1</accession>
<dbReference type="AlphaFoldDB" id="A0A6I6SGX1"/>